<feature type="transmembrane region" description="Helical" evidence="7">
    <location>
        <begin position="129"/>
        <end position="149"/>
    </location>
</feature>
<evidence type="ECO:0000313" key="10">
    <source>
        <dbReference type="Proteomes" id="UP000241462"/>
    </source>
</evidence>
<comment type="subcellular location">
    <subcellularLocation>
        <location evidence="1">Membrane</location>
        <topology evidence="1">Multi-pass membrane protein</topology>
    </subcellularLocation>
</comment>
<proteinExistence type="predicted"/>
<dbReference type="Pfam" id="PF00324">
    <property type="entry name" value="AA_permease"/>
    <property type="match status" value="1"/>
</dbReference>
<keyword evidence="10" id="KW-1185">Reference proteome</keyword>
<dbReference type="GO" id="GO:0015171">
    <property type="term" value="F:amino acid transmembrane transporter activity"/>
    <property type="evidence" value="ECO:0007669"/>
    <property type="project" value="TreeGrafter"/>
</dbReference>
<evidence type="ECO:0000256" key="5">
    <source>
        <dbReference type="ARBA" id="ARBA00023136"/>
    </source>
</evidence>
<feature type="transmembrane region" description="Helical" evidence="7">
    <location>
        <begin position="283"/>
        <end position="301"/>
    </location>
</feature>
<evidence type="ECO:0000256" key="2">
    <source>
        <dbReference type="ARBA" id="ARBA00022448"/>
    </source>
</evidence>
<dbReference type="PANTHER" id="PTHR43341">
    <property type="entry name" value="AMINO ACID PERMEASE"/>
    <property type="match status" value="1"/>
</dbReference>
<feature type="region of interest" description="Disordered" evidence="6">
    <location>
        <begin position="546"/>
        <end position="581"/>
    </location>
</feature>
<dbReference type="Gene3D" id="1.20.1740.10">
    <property type="entry name" value="Amino acid/polyamine transporter I"/>
    <property type="match status" value="1"/>
</dbReference>
<name>A0A2T3AE43_9PEZI</name>
<accession>A0A2T3AE43</accession>
<evidence type="ECO:0000313" key="9">
    <source>
        <dbReference type="EMBL" id="PSR93875.1"/>
    </source>
</evidence>
<evidence type="ECO:0000256" key="6">
    <source>
        <dbReference type="SAM" id="MobiDB-lite"/>
    </source>
</evidence>
<evidence type="ECO:0000256" key="1">
    <source>
        <dbReference type="ARBA" id="ARBA00004141"/>
    </source>
</evidence>
<evidence type="ECO:0000256" key="7">
    <source>
        <dbReference type="SAM" id="Phobius"/>
    </source>
</evidence>
<feature type="transmembrane region" description="Helical" evidence="7">
    <location>
        <begin position="411"/>
        <end position="432"/>
    </location>
</feature>
<feature type="transmembrane region" description="Helical" evidence="7">
    <location>
        <begin position="155"/>
        <end position="174"/>
    </location>
</feature>
<dbReference type="OrthoDB" id="3900342at2759"/>
<keyword evidence="2" id="KW-0813">Transport</keyword>
<keyword evidence="5 7" id="KW-0472">Membrane</keyword>
<feature type="transmembrane region" description="Helical" evidence="7">
    <location>
        <begin position="76"/>
        <end position="93"/>
    </location>
</feature>
<evidence type="ECO:0000256" key="3">
    <source>
        <dbReference type="ARBA" id="ARBA00022692"/>
    </source>
</evidence>
<feature type="transmembrane region" description="Helical" evidence="7">
    <location>
        <begin position="381"/>
        <end position="399"/>
    </location>
</feature>
<evidence type="ECO:0000259" key="8">
    <source>
        <dbReference type="Pfam" id="PF00324"/>
    </source>
</evidence>
<gene>
    <name evidence="9" type="ORF">BD289DRAFT_172124</name>
</gene>
<dbReference type="InterPro" id="IPR050524">
    <property type="entry name" value="APC_YAT"/>
</dbReference>
<feature type="domain" description="Amino acid permease/ SLC12A" evidence="8">
    <location>
        <begin position="58"/>
        <end position="522"/>
    </location>
</feature>
<feature type="transmembrane region" description="Helical" evidence="7">
    <location>
        <begin position="49"/>
        <end position="70"/>
    </location>
</feature>
<feature type="transmembrane region" description="Helical" evidence="7">
    <location>
        <begin position="464"/>
        <end position="486"/>
    </location>
</feature>
<dbReference type="FunFam" id="1.20.1740.10:FF:000001">
    <property type="entry name" value="Amino acid permease"/>
    <property type="match status" value="1"/>
</dbReference>
<sequence length="603" mass="65860">MFGWWRVFPFTHEMCVDMASYMLEDVGAGGGSWDWDWCRLMLELSTWLLYWHPLTPLAGTGLFVGTGAALSAVGPAFLFIGYTVVCVLVYFITTATNEINTYMPLPGVSMAYYGNRMVSSSLGFAMGWMYWYIWGIGIAFEITAAAVVIDYWPNTIPVAVWITIMLVLIVALNFMPVKAYAETEFWFASIKVFTIVGLLILSVVLFFGGGPNHKPLYFSLWNTPAGAATKEYLVPGAGGRFCALLYSMIYSAFSFNFGPELLVITSGEMQSPRRNLPKAATRFIYRLLLFYCLGALAVGVICPSTDPRLTDGGSGAAASPWVIATSNAGIHGLDSIINAVIITSAWSSGNSVLYMSSRSLYSMAVAGNAPAVFKRCTRGGVPYYAVLASACFAPLAYLSVGSGSASVVFNWLVSLLNTAGFISWVCCCVIFLRFRAACKAQGVDIRHRSEGGELPYTSKWLQPWGAWVALVFFASFGLLNGFEVFFPGEWSVSGFFTAYIGIPMFLVFYLGHKLLRGRAEPWWRDPTAVDLKTGLAEIVALENEEEEAEAEAEADKERQKASGGSGSDDDDGEKRGNGKGHGRRVLVDVWKKPFKAVVGLLLG</sequence>
<protein>
    <submittedName>
        <fullName evidence="9">Amino acid permease-domain-containing protein</fullName>
    </submittedName>
</protein>
<dbReference type="PANTHER" id="PTHR43341:SF38">
    <property type="entry name" value="PROLINE TRANSPORTER (EUROFUNG)"/>
    <property type="match status" value="1"/>
</dbReference>
<keyword evidence="3 7" id="KW-0812">Transmembrane</keyword>
<organism evidence="9 10">
    <name type="scientific">Coniella lustricola</name>
    <dbReference type="NCBI Taxonomy" id="2025994"/>
    <lineage>
        <taxon>Eukaryota</taxon>
        <taxon>Fungi</taxon>
        <taxon>Dikarya</taxon>
        <taxon>Ascomycota</taxon>
        <taxon>Pezizomycotina</taxon>
        <taxon>Sordariomycetes</taxon>
        <taxon>Sordariomycetidae</taxon>
        <taxon>Diaporthales</taxon>
        <taxon>Schizoparmaceae</taxon>
        <taxon>Coniella</taxon>
    </lineage>
</organism>
<feature type="transmembrane region" description="Helical" evidence="7">
    <location>
        <begin position="492"/>
        <end position="511"/>
    </location>
</feature>
<evidence type="ECO:0000256" key="4">
    <source>
        <dbReference type="ARBA" id="ARBA00022989"/>
    </source>
</evidence>
<keyword evidence="4 7" id="KW-1133">Transmembrane helix</keyword>
<feature type="transmembrane region" description="Helical" evidence="7">
    <location>
        <begin position="336"/>
        <end position="355"/>
    </location>
</feature>
<feature type="transmembrane region" description="Helical" evidence="7">
    <location>
        <begin position="186"/>
        <end position="208"/>
    </location>
</feature>
<dbReference type="InterPro" id="IPR004841">
    <property type="entry name" value="AA-permease/SLC12A_dom"/>
</dbReference>
<reference evidence="9 10" key="1">
    <citation type="journal article" date="2018" name="Mycol. Prog.">
        <title>Coniella lustricola, a new species from submerged detritus.</title>
        <authorList>
            <person name="Raudabaugh D.B."/>
            <person name="Iturriaga T."/>
            <person name="Carver A."/>
            <person name="Mondo S."/>
            <person name="Pangilinan J."/>
            <person name="Lipzen A."/>
            <person name="He G."/>
            <person name="Amirebrahimi M."/>
            <person name="Grigoriev I.V."/>
            <person name="Miller A.N."/>
        </authorList>
    </citation>
    <scope>NUCLEOTIDE SEQUENCE [LARGE SCALE GENOMIC DNA]</scope>
    <source>
        <strain evidence="9 10">B22-T-1</strain>
    </source>
</reference>
<dbReference type="STRING" id="2025994.A0A2T3AE43"/>
<dbReference type="AlphaFoldDB" id="A0A2T3AE43"/>
<dbReference type="Proteomes" id="UP000241462">
    <property type="component" value="Unassembled WGS sequence"/>
</dbReference>
<dbReference type="GO" id="GO:0016020">
    <property type="term" value="C:membrane"/>
    <property type="evidence" value="ECO:0007669"/>
    <property type="project" value="UniProtKB-SubCell"/>
</dbReference>
<dbReference type="EMBL" id="KZ678404">
    <property type="protein sequence ID" value="PSR93875.1"/>
    <property type="molecule type" value="Genomic_DNA"/>
</dbReference>
<dbReference type="InParanoid" id="A0A2T3AE43"/>